<dbReference type="RefSeq" id="WP_183500803.1">
    <property type="nucleotide sequence ID" value="NZ_BAABCO010000003.1"/>
</dbReference>
<sequence length="642" mass="67003">MPKTAVSIERVGIEMGHAMKHVQRTTVGGVAVLGLTAGLLVAGVTSATAAEPVDSATLEEVDRPGTAMVSAAPFDVGAYDYTEREFFASGEAHSFLLNGVLTPMTGDYKTRVVIRQPSAEKFNGTLIVEWFNQTTGNDGEFTFAESHDTLLTEGFAYASLSVQRTGVNNLVATQPARYAGLEVDSTSCAPVTCPNDAMQYDIVSQVSKALKDSPESPFADLGVEKMLLTGQSAAGASITRYRNSVQPVTEVFDGFVNWDGTGVEERTDLAVPYIRVSSWTKAGNTTAAPRVTGPFNREWEVNGSAHGSKYSHEYFDAVFVRDGTQPGGRSFTEWHTAAGNCASPQPGTPVHVGQVVGAAFVAVDRWIRTGEAAPASTFFERNPDGTLVEDERGLSVGGVQIADAAAPHMRTARQAGGLFCIYAGQWAEYTPEELNEMYGSHAGYVAAVTEVTEAALAGGYIAPSDAAKTIAEAKASTIGAAVSDDSQEIEVSVPQAAPGEFVWSIDGSNGLVQLGDAVESGDHYAAAGEINPVRVTDTRAGSPVWSVSASVSDFAAGDDTFSGKYLGWTPKVIESGTRVQAGAAVGSGFDGGKGLSVSSTLGFGQTGHDRASALLGADLGLKIPLEVGQGTYAATLTLTALS</sequence>
<comment type="caution">
    <text evidence="2">The sequence shown here is derived from an EMBL/GenBank/DDBJ whole genome shotgun (WGS) entry which is preliminary data.</text>
</comment>
<dbReference type="InterPro" id="IPR045394">
    <property type="entry name" value="Abhydrolase_dom"/>
</dbReference>
<dbReference type="EMBL" id="JACIFH010000001">
    <property type="protein sequence ID" value="MBB4141313.1"/>
    <property type="molecule type" value="Genomic_DNA"/>
</dbReference>
<proteinExistence type="predicted"/>
<evidence type="ECO:0000313" key="2">
    <source>
        <dbReference type="EMBL" id="MBB4141313.1"/>
    </source>
</evidence>
<evidence type="ECO:0000259" key="1">
    <source>
        <dbReference type="Pfam" id="PF20091"/>
    </source>
</evidence>
<gene>
    <name evidence="2" type="ORF">BKA10_003107</name>
</gene>
<keyword evidence="3" id="KW-1185">Reference proteome</keyword>
<protein>
    <recommendedName>
        <fullName evidence="1">Alpha/beta hydrolase domain-containing protein</fullName>
    </recommendedName>
</protein>
<dbReference type="Proteomes" id="UP000549113">
    <property type="component" value="Unassembled WGS sequence"/>
</dbReference>
<organism evidence="2 3">
    <name type="scientific">Microbacterium invictum</name>
    <dbReference type="NCBI Taxonomy" id="515415"/>
    <lineage>
        <taxon>Bacteria</taxon>
        <taxon>Bacillati</taxon>
        <taxon>Actinomycetota</taxon>
        <taxon>Actinomycetes</taxon>
        <taxon>Micrococcales</taxon>
        <taxon>Microbacteriaceae</taxon>
        <taxon>Microbacterium</taxon>
    </lineage>
</organism>
<name>A0AA40SRY5_9MICO</name>
<dbReference type="Pfam" id="PF20091">
    <property type="entry name" value="Abhydrolase_10"/>
    <property type="match status" value="1"/>
</dbReference>
<feature type="domain" description="Alpha/beta hydrolase" evidence="1">
    <location>
        <begin position="62"/>
        <end position="470"/>
    </location>
</feature>
<reference evidence="2 3" key="1">
    <citation type="submission" date="2020-08" db="EMBL/GenBank/DDBJ databases">
        <title>Sequencing the genomes of 1000 actinobacteria strains.</title>
        <authorList>
            <person name="Klenk H.-P."/>
        </authorList>
    </citation>
    <scope>NUCLEOTIDE SEQUENCE [LARGE SCALE GENOMIC DNA]</scope>
    <source>
        <strain evidence="2 3">DSM 19600</strain>
    </source>
</reference>
<accession>A0AA40SRY5</accession>
<evidence type="ECO:0000313" key="3">
    <source>
        <dbReference type="Proteomes" id="UP000549113"/>
    </source>
</evidence>
<dbReference type="AlphaFoldDB" id="A0AA40SRY5"/>